<organism evidence="3 4">
    <name type="scientific">Lactobacillus pasteurii DSM 23907 = CRBIP 24.76</name>
    <dbReference type="NCBI Taxonomy" id="1423790"/>
    <lineage>
        <taxon>Bacteria</taxon>
        <taxon>Bacillati</taxon>
        <taxon>Bacillota</taxon>
        <taxon>Bacilli</taxon>
        <taxon>Lactobacillales</taxon>
        <taxon>Lactobacillaceae</taxon>
        <taxon>Lactobacillus</taxon>
    </lineage>
</organism>
<dbReference type="Proteomes" id="UP000009311">
    <property type="component" value="Unassembled WGS sequence"/>
</dbReference>
<evidence type="ECO:0000313" key="4">
    <source>
        <dbReference type="Proteomes" id="UP000009311"/>
    </source>
</evidence>
<name>I7LD38_9LACO</name>
<evidence type="ECO:0000313" key="3">
    <source>
        <dbReference type="EMBL" id="CCI84548.1"/>
    </source>
</evidence>
<dbReference type="Gene3D" id="3.40.190.10">
    <property type="entry name" value="Periplasmic binding protein-like II"/>
    <property type="match status" value="2"/>
</dbReference>
<reference evidence="3 4" key="1">
    <citation type="submission" date="2012-06" db="EMBL/GenBank/DDBJ databases">
        <title>Draft Genome Sequence of Lactobacillus pasteurii CRBIP 24.76T.</title>
        <authorList>
            <person name="Cousin S."/>
            <person name="Bouchier C."/>
            <person name="Loux V."/>
            <person name="Ma L."/>
            <person name="Creno S."/>
            <person name="Bizet C."/>
            <person name="Clermont D."/>
        </authorList>
    </citation>
    <scope>NUCLEOTIDE SEQUENCE [LARGE SCALE GENOMIC DNA]</scope>
    <source>
        <strain evidence="4">CRBIP 24.76T</strain>
    </source>
</reference>
<dbReference type="Pfam" id="PF13416">
    <property type="entry name" value="SBP_bac_8"/>
    <property type="match status" value="1"/>
</dbReference>
<dbReference type="STRING" id="1423790.BN53_00225"/>
<dbReference type="InterPro" id="IPR006059">
    <property type="entry name" value="SBP"/>
</dbReference>
<dbReference type="SUPFAM" id="SSF53850">
    <property type="entry name" value="Periplasmic binding protein-like II"/>
    <property type="match status" value="1"/>
</dbReference>
<dbReference type="OrthoDB" id="9769319at2"/>
<evidence type="ECO:0000256" key="1">
    <source>
        <dbReference type="ARBA" id="ARBA00022729"/>
    </source>
</evidence>
<feature type="chain" id="PRO_5038475799" evidence="2">
    <location>
        <begin position="22"/>
        <end position="352"/>
    </location>
</feature>
<dbReference type="AlphaFoldDB" id="I7LD38"/>
<dbReference type="PROSITE" id="PS51257">
    <property type="entry name" value="PROKAR_LIPOPROTEIN"/>
    <property type="match status" value="1"/>
</dbReference>
<dbReference type="eggNOG" id="COG0687">
    <property type="taxonomic scope" value="Bacteria"/>
</dbReference>
<sequence>MKLKKIGVLAAGLIVAGVAVATSACSAGSSSNGGKIVVSTFGLSTKQMQNDVLKPFTKENGVKVSTQFGDSSTRLTQIQHNPNSGVDVIELAQNNAVTGAKKKLFAKLDFSKLKNFKYLSSAQQKLAKQTNSVPYTLNSIGIVYNPKKVNLKEWNQLWDKNLKGKIAIPDITTTFGPAMLYLAGDHAKTAVTSDNGAAAFKALKELKPNVVKTYAQSSDLSNMFKTGEIEAAVVGDYAVGMLQATNPNLKYVVPASGTYANYDNVAILKNSKNKDAAYKYIDFRLSQKIQKKVAGAKSLNNAPVNTAVKLTDSEAANKTYGDVAKRAKTIDFFYVNDHMSSWINQWNKIMNQ</sequence>
<dbReference type="EMBL" id="CAKD01000005">
    <property type="protein sequence ID" value="CCI84548.1"/>
    <property type="molecule type" value="Genomic_DNA"/>
</dbReference>
<accession>I7LD38</accession>
<gene>
    <name evidence="3" type="ORF">BN53_00225</name>
</gene>
<keyword evidence="1 2" id="KW-0732">Signal</keyword>
<proteinExistence type="predicted"/>
<dbReference type="PANTHER" id="PTHR30006:SF2">
    <property type="entry name" value="ABC TRANSPORTER SUBSTRATE-BINDING PROTEIN"/>
    <property type="match status" value="1"/>
</dbReference>
<dbReference type="PANTHER" id="PTHR30006">
    <property type="entry name" value="THIAMINE-BINDING PERIPLASMIC PROTEIN-RELATED"/>
    <property type="match status" value="1"/>
</dbReference>
<protein>
    <submittedName>
        <fullName evidence="3">Spermidine/putrescine ABC superfamily ATP binding cassette transporter substrate-binding protein</fullName>
    </submittedName>
</protein>
<evidence type="ECO:0000256" key="2">
    <source>
        <dbReference type="SAM" id="SignalP"/>
    </source>
</evidence>
<dbReference type="PATRIC" id="fig|1423790.3.peg.1532"/>
<dbReference type="CDD" id="cd13589">
    <property type="entry name" value="PBP2_polyamine_RpCGA009"/>
    <property type="match status" value="1"/>
</dbReference>
<comment type="caution">
    <text evidence="3">The sequence shown here is derived from an EMBL/GenBank/DDBJ whole genome shotgun (WGS) entry which is preliminary data.</text>
</comment>
<keyword evidence="4" id="KW-1185">Reference proteome</keyword>
<feature type="signal peptide" evidence="2">
    <location>
        <begin position="1"/>
        <end position="21"/>
    </location>
</feature>
<dbReference type="RefSeq" id="WP_009559100.1">
    <property type="nucleotide sequence ID" value="NZ_AYZN01000005.1"/>
</dbReference>